<reference evidence="2 3" key="1">
    <citation type="submission" date="2019-04" db="EMBL/GenBank/DDBJ databases">
        <title>Genome sequencing of Clostridium botulinum Groups I-IV and Clostridium butyricum.</title>
        <authorList>
            <person name="Brunt J."/>
            <person name="Van Vliet A.H.M."/>
            <person name="Stringer S.C."/>
            <person name="Carter A.T."/>
            <person name="Peck M.W."/>
        </authorList>
    </citation>
    <scope>NUCLEOTIDE SEQUENCE [LARGE SCALE GENOMIC DNA]</scope>
    <source>
        <strain evidence="2 3">Colworth BL30</strain>
    </source>
</reference>
<feature type="transmembrane region" description="Helical" evidence="1">
    <location>
        <begin position="134"/>
        <end position="154"/>
    </location>
</feature>
<dbReference type="PANTHER" id="PTHR41307:SF1">
    <property type="entry name" value="MEMBRANE PROTEIN"/>
    <property type="match status" value="1"/>
</dbReference>
<keyword evidence="1" id="KW-0472">Membrane</keyword>
<dbReference type="AlphaFoldDB" id="A0A846J954"/>
<dbReference type="PANTHER" id="PTHR41307">
    <property type="entry name" value="MEMBRANE PROTEIN-RELATED"/>
    <property type="match status" value="1"/>
</dbReference>
<evidence type="ECO:0000313" key="2">
    <source>
        <dbReference type="EMBL" id="NFJ08373.1"/>
    </source>
</evidence>
<keyword evidence="1" id="KW-0812">Transmembrane</keyword>
<accession>A0A846J954</accession>
<dbReference type="Gene3D" id="1.10.1900.10">
    <property type="entry name" value="c-terminal domain of poly(a) binding protein"/>
    <property type="match status" value="1"/>
</dbReference>
<feature type="transmembrane region" description="Helical" evidence="1">
    <location>
        <begin position="200"/>
        <end position="222"/>
    </location>
</feature>
<dbReference type="Proteomes" id="UP000480039">
    <property type="component" value="Unassembled WGS sequence"/>
</dbReference>
<proteinExistence type="predicted"/>
<evidence type="ECO:0000313" key="3">
    <source>
        <dbReference type="Proteomes" id="UP000480039"/>
    </source>
</evidence>
<feature type="transmembrane region" description="Helical" evidence="1">
    <location>
        <begin position="93"/>
        <end position="114"/>
    </location>
</feature>
<keyword evidence="1" id="KW-1133">Transmembrane helix</keyword>
<sequence>MDNIKELVKSTNELSKSLNDANDETFTNITCYLRASSLSESQCEESIHEILAMFLTAENNKESIENIIGNDPKKFCDEIIESYATKKFSKENVIVNLKIILNSFFILWTINIVFDYIPNMIKSKSLLLNYNFSLPFIINTLLITILSFGIFNYIGKTSFKQDDSNLSFDIKFILLYIIFMVISVLMWHKLNKIILFTTKIHYVLIFIAISYLILFLLSQYTYRQDN</sequence>
<comment type="caution">
    <text evidence="2">The sequence shown here is derived from an EMBL/GenBank/DDBJ whole genome shotgun (WGS) entry which is preliminary data.</text>
</comment>
<name>A0A846J954_CLOBO</name>
<dbReference type="EMBL" id="SWQE01000003">
    <property type="protein sequence ID" value="NFJ08373.1"/>
    <property type="molecule type" value="Genomic_DNA"/>
</dbReference>
<protein>
    <submittedName>
        <fullName evidence="2">DUF1048 domain-containing protein</fullName>
    </submittedName>
</protein>
<feature type="transmembrane region" description="Helical" evidence="1">
    <location>
        <begin position="166"/>
        <end position="188"/>
    </location>
</feature>
<evidence type="ECO:0000256" key="1">
    <source>
        <dbReference type="SAM" id="Phobius"/>
    </source>
</evidence>
<dbReference type="SUPFAM" id="SSF158560">
    <property type="entry name" value="BH3980-like"/>
    <property type="match status" value="1"/>
</dbReference>
<gene>
    <name evidence="2" type="ORF">FC871_07725</name>
</gene>
<organism evidence="2 3">
    <name type="scientific">Clostridium botulinum</name>
    <dbReference type="NCBI Taxonomy" id="1491"/>
    <lineage>
        <taxon>Bacteria</taxon>
        <taxon>Bacillati</taxon>
        <taxon>Bacillota</taxon>
        <taxon>Clostridia</taxon>
        <taxon>Eubacteriales</taxon>
        <taxon>Clostridiaceae</taxon>
        <taxon>Clostridium</taxon>
    </lineage>
</organism>